<name>A0A9X2D6E6_9ACTN</name>
<dbReference type="PANTHER" id="PTHR24094:SF15">
    <property type="entry name" value="AMP-DEPENDENT SYNTHETASE_LIGASE DOMAIN-CONTAINING PROTEIN-RELATED"/>
    <property type="match status" value="1"/>
</dbReference>
<reference evidence="2" key="1">
    <citation type="submission" date="2022-05" db="EMBL/GenBank/DDBJ databases">
        <authorList>
            <person name="Tuo L."/>
        </authorList>
    </citation>
    <scope>NUCLEOTIDE SEQUENCE</scope>
    <source>
        <strain evidence="2">BSK12Z-4</strain>
    </source>
</reference>
<keyword evidence="3" id="KW-1185">Reference proteome</keyword>
<dbReference type="Pfam" id="PF07510">
    <property type="entry name" value="GmrSD_C"/>
    <property type="match status" value="1"/>
</dbReference>
<gene>
    <name evidence="2" type="ORF">M8330_07380</name>
</gene>
<keyword evidence="2" id="KW-0540">Nuclease</keyword>
<comment type="caution">
    <text evidence="2">The sequence shown here is derived from an EMBL/GenBank/DDBJ whole genome shotgun (WGS) entry which is preliminary data.</text>
</comment>
<dbReference type="Proteomes" id="UP001139485">
    <property type="component" value="Unassembled WGS sequence"/>
</dbReference>
<evidence type="ECO:0000259" key="1">
    <source>
        <dbReference type="Pfam" id="PF07510"/>
    </source>
</evidence>
<keyword evidence="2" id="KW-0255">Endonuclease</keyword>
<dbReference type="GO" id="GO:0004519">
    <property type="term" value="F:endonuclease activity"/>
    <property type="evidence" value="ECO:0007669"/>
    <property type="project" value="UniProtKB-KW"/>
</dbReference>
<keyword evidence="2" id="KW-0378">Hydrolase</keyword>
<dbReference type="PANTHER" id="PTHR24094">
    <property type="entry name" value="SECRETED PROTEIN"/>
    <property type="match status" value="1"/>
</dbReference>
<dbReference type="RefSeq" id="WP_250826794.1">
    <property type="nucleotide sequence ID" value="NZ_JAMOIL010000008.1"/>
</dbReference>
<dbReference type="EMBL" id="JAMOIL010000008">
    <property type="protein sequence ID" value="MCM0620115.1"/>
    <property type="molecule type" value="Genomic_DNA"/>
</dbReference>
<accession>A0A9X2D6E6</accession>
<sequence length="233" mass="25133">MHRPRPGTPIQRPLLSLAGLAGLAVALVVGIMLIAGSPATAAAGQTYSAPLSRAVADLPVAAEHATGYDRDLFEHWTDADGDGCDTRREVLISEADDPVTVGAGCSLSGGRWYSYYDGVSWYDPSDVDIDHMVPLAEAWGSGAWSWSDATREAYANDLGDYRTLVGVTDNVNQSKSDRDVAEWLPAQQQCRYLREWTAVKHRWGLSVDATEKAAMTDLASTCSDLTITVTLAR</sequence>
<dbReference type="AlphaFoldDB" id="A0A9X2D6E6"/>
<evidence type="ECO:0000313" key="2">
    <source>
        <dbReference type="EMBL" id="MCM0620115.1"/>
    </source>
</evidence>
<evidence type="ECO:0000313" key="3">
    <source>
        <dbReference type="Proteomes" id="UP001139485"/>
    </source>
</evidence>
<dbReference type="InterPro" id="IPR011089">
    <property type="entry name" value="GmrSD_C"/>
</dbReference>
<protein>
    <submittedName>
        <fullName evidence="2">HNH endonuclease family protein</fullName>
    </submittedName>
</protein>
<organism evidence="2 3">
    <name type="scientific">Nocardioides bruguierae</name>
    <dbReference type="NCBI Taxonomy" id="2945102"/>
    <lineage>
        <taxon>Bacteria</taxon>
        <taxon>Bacillati</taxon>
        <taxon>Actinomycetota</taxon>
        <taxon>Actinomycetes</taxon>
        <taxon>Propionibacteriales</taxon>
        <taxon>Nocardioidaceae</taxon>
        <taxon>Nocardioides</taxon>
    </lineage>
</organism>
<feature type="domain" description="GmrSD restriction endonucleases C-terminal" evidence="1">
    <location>
        <begin position="111"/>
        <end position="217"/>
    </location>
</feature>
<proteinExistence type="predicted"/>